<dbReference type="InterPro" id="IPR046886">
    <property type="entry name" value="RsmE_MTase_dom"/>
</dbReference>
<evidence type="ECO:0000259" key="11">
    <source>
        <dbReference type="Pfam" id="PF04452"/>
    </source>
</evidence>
<dbReference type="InterPro" id="IPR029026">
    <property type="entry name" value="tRNA_m1G_MTases_N"/>
</dbReference>
<comment type="catalytic activity">
    <reaction evidence="9 10">
        <text>uridine(1498) in 16S rRNA + S-adenosyl-L-methionine = N(3)-methyluridine(1498) in 16S rRNA + S-adenosyl-L-homocysteine + H(+)</text>
        <dbReference type="Rhea" id="RHEA:42920"/>
        <dbReference type="Rhea" id="RHEA-COMP:10283"/>
        <dbReference type="Rhea" id="RHEA-COMP:10284"/>
        <dbReference type="ChEBI" id="CHEBI:15378"/>
        <dbReference type="ChEBI" id="CHEBI:57856"/>
        <dbReference type="ChEBI" id="CHEBI:59789"/>
        <dbReference type="ChEBI" id="CHEBI:65315"/>
        <dbReference type="ChEBI" id="CHEBI:74502"/>
        <dbReference type="EC" id="2.1.1.193"/>
    </reaction>
</comment>
<comment type="similarity">
    <text evidence="2 10">Belongs to the RNA methyltransferase RsmE family.</text>
</comment>
<proteinExistence type="inferred from homology"/>
<evidence type="ECO:0000313" key="12">
    <source>
        <dbReference type="EMBL" id="OHA25701.1"/>
    </source>
</evidence>
<keyword evidence="3 10" id="KW-0963">Cytoplasm</keyword>
<organism evidence="12 13">
    <name type="scientific">Candidatus Taylorbacteria bacterium RIFCSPHIGHO2_02_FULL_45_35</name>
    <dbReference type="NCBI Taxonomy" id="1802311"/>
    <lineage>
        <taxon>Bacteria</taxon>
        <taxon>Candidatus Tayloriibacteriota</taxon>
    </lineage>
</organism>
<dbReference type="GO" id="GO:0005737">
    <property type="term" value="C:cytoplasm"/>
    <property type="evidence" value="ECO:0007669"/>
    <property type="project" value="UniProtKB-SubCell"/>
</dbReference>
<evidence type="ECO:0000256" key="9">
    <source>
        <dbReference type="ARBA" id="ARBA00047944"/>
    </source>
</evidence>
<comment type="caution">
    <text evidence="12">The sequence shown here is derived from an EMBL/GenBank/DDBJ whole genome shotgun (WGS) entry which is preliminary data.</text>
</comment>
<evidence type="ECO:0000256" key="4">
    <source>
        <dbReference type="ARBA" id="ARBA00022552"/>
    </source>
</evidence>
<evidence type="ECO:0000256" key="1">
    <source>
        <dbReference type="ARBA" id="ARBA00004496"/>
    </source>
</evidence>
<evidence type="ECO:0000256" key="8">
    <source>
        <dbReference type="ARBA" id="ARBA00025699"/>
    </source>
</evidence>
<evidence type="ECO:0000256" key="2">
    <source>
        <dbReference type="ARBA" id="ARBA00005528"/>
    </source>
</evidence>
<comment type="subcellular location">
    <subcellularLocation>
        <location evidence="1 10">Cytoplasm</location>
    </subcellularLocation>
</comment>
<gene>
    <name evidence="12" type="ORF">A3D56_00825</name>
</gene>
<dbReference type="InterPro" id="IPR006700">
    <property type="entry name" value="RsmE"/>
</dbReference>
<dbReference type="Pfam" id="PF04452">
    <property type="entry name" value="Methyltrans_RNA"/>
    <property type="match status" value="1"/>
</dbReference>
<dbReference type="PANTHER" id="PTHR30027:SF3">
    <property type="entry name" value="16S RRNA (URACIL(1498)-N(3))-METHYLTRANSFERASE"/>
    <property type="match status" value="1"/>
</dbReference>
<dbReference type="Gene3D" id="3.40.1280.10">
    <property type="match status" value="1"/>
</dbReference>
<dbReference type="AlphaFoldDB" id="A0A1G2MRS0"/>
<comment type="function">
    <text evidence="8 10">Specifically methylates the N3 position of the uracil ring of uridine 1498 (m3U1498) in 16S rRNA. Acts on the fully assembled 30S ribosomal subunit.</text>
</comment>
<evidence type="ECO:0000256" key="3">
    <source>
        <dbReference type="ARBA" id="ARBA00022490"/>
    </source>
</evidence>
<evidence type="ECO:0000256" key="5">
    <source>
        <dbReference type="ARBA" id="ARBA00022603"/>
    </source>
</evidence>
<dbReference type="PIRSF" id="PIRSF015601">
    <property type="entry name" value="MTase_slr0722"/>
    <property type="match status" value="1"/>
</dbReference>
<keyword evidence="4 10" id="KW-0698">rRNA processing</keyword>
<dbReference type="EMBL" id="MHRP01000047">
    <property type="protein sequence ID" value="OHA25701.1"/>
    <property type="molecule type" value="Genomic_DNA"/>
</dbReference>
<feature type="domain" description="Ribosomal RNA small subunit methyltransferase E methyltransferase" evidence="11">
    <location>
        <begin position="61"/>
        <end position="224"/>
    </location>
</feature>
<reference evidence="12 13" key="1">
    <citation type="journal article" date="2016" name="Nat. Commun.">
        <title>Thousands of microbial genomes shed light on interconnected biogeochemical processes in an aquifer system.</title>
        <authorList>
            <person name="Anantharaman K."/>
            <person name="Brown C.T."/>
            <person name="Hug L.A."/>
            <person name="Sharon I."/>
            <person name="Castelle C.J."/>
            <person name="Probst A.J."/>
            <person name="Thomas B.C."/>
            <person name="Singh A."/>
            <person name="Wilkins M.J."/>
            <person name="Karaoz U."/>
            <person name="Brodie E.L."/>
            <person name="Williams K.H."/>
            <person name="Hubbard S.S."/>
            <person name="Banfield J.F."/>
        </authorList>
    </citation>
    <scope>NUCLEOTIDE SEQUENCE [LARGE SCALE GENOMIC DNA]</scope>
</reference>
<dbReference type="PANTHER" id="PTHR30027">
    <property type="entry name" value="RIBOSOMAL RNA SMALL SUBUNIT METHYLTRANSFERASE E"/>
    <property type="match status" value="1"/>
</dbReference>
<evidence type="ECO:0000313" key="13">
    <source>
        <dbReference type="Proteomes" id="UP000177943"/>
    </source>
</evidence>
<protein>
    <recommendedName>
        <fullName evidence="10">Ribosomal RNA small subunit methyltransferase E</fullName>
        <ecNumber evidence="10">2.1.1.193</ecNumber>
    </recommendedName>
</protein>
<evidence type="ECO:0000256" key="7">
    <source>
        <dbReference type="ARBA" id="ARBA00022691"/>
    </source>
</evidence>
<dbReference type="SUPFAM" id="SSF75217">
    <property type="entry name" value="alpha/beta knot"/>
    <property type="match status" value="1"/>
</dbReference>
<dbReference type="CDD" id="cd18084">
    <property type="entry name" value="RsmE-like"/>
    <property type="match status" value="1"/>
</dbReference>
<dbReference type="GO" id="GO:0070475">
    <property type="term" value="P:rRNA base methylation"/>
    <property type="evidence" value="ECO:0007669"/>
    <property type="project" value="TreeGrafter"/>
</dbReference>
<accession>A0A1G2MRS0</accession>
<evidence type="ECO:0000256" key="10">
    <source>
        <dbReference type="PIRNR" id="PIRNR015601"/>
    </source>
</evidence>
<sequence length="226" mass="24913">MTLSNSELLYQWRHVFRFNVGSFTTLFDNSGFEALCQIAELSFREASLLVVKKEQNTMLPRREVFLYQSIIKGGNFDLVLEKCTELGVSHFVPVLSDRSEKKNINMERSLKIVKEASEQSGRGILPTMSEPVSLGDAVSSPLVNPIAFHPYGSPFRESKILPARTTGIVQSGGNLESTSVLIGPEGGWSDREISLFEKKAIPLYSLGSTILRAETATIAATSLLLL</sequence>
<evidence type="ECO:0000256" key="6">
    <source>
        <dbReference type="ARBA" id="ARBA00022679"/>
    </source>
</evidence>
<dbReference type="NCBIfam" id="TIGR00046">
    <property type="entry name" value="RsmE family RNA methyltransferase"/>
    <property type="match status" value="1"/>
</dbReference>
<keyword evidence="5 10" id="KW-0489">Methyltransferase</keyword>
<keyword evidence="7 10" id="KW-0949">S-adenosyl-L-methionine</keyword>
<dbReference type="Proteomes" id="UP000177943">
    <property type="component" value="Unassembled WGS sequence"/>
</dbReference>
<dbReference type="InterPro" id="IPR029028">
    <property type="entry name" value="Alpha/beta_knot_MTases"/>
</dbReference>
<name>A0A1G2MRS0_9BACT</name>
<keyword evidence="6 10" id="KW-0808">Transferase</keyword>
<dbReference type="EC" id="2.1.1.193" evidence="10"/>
<dbReference type="GO" id="GO:0070042">
    <property type="term" value="F:rRNA (uridine-N3-)-methyltransferase activity"/>
    <property type="evidence" value="ECO:0007669"/>
    <property type="project" value="TreeGrafter"/>
</dbReference>